<dbReference type="Gene3D" id="3.20.20.70">
    <property type="entry name" value="Aldolase class I"/>
    <property type="match status" value="1"/>
</dbReference>
<dbReference type="InterPro" id="IPR027283">
    <property type="entry name" value="YerD"/>
</dbReference>
<dbReference type="RefSeq" id="WP_162309457.1">
    <property type="nucleotide sequence ID" value="NZ_JACHGU010000003.1"/>
</dbReference>
<dbReference type="GO" id="GO:0006537">
    <property type="term" value="P:glutamate biosynthetic process"/>
    <property type="evidence" value="ECO:0007669"/>
    <property type="project" value="InterPro"/>
</dbReference>
<dbReference type="SUPFAM" id="SSF51395">
    <property type="entry name" value="FMN-linked oxidoreductases"/>
    <property type="match status" value="1"/>
</dbReference>
<evidence type="ECO:0000256" key="1">
    <source>
        <dbReference type="ARBA" id="ARBA00009716"/>
    </source>
</evidence>
<feature type="domain" description="Glutamate synthase" evidence="3">
    <location>
        <begin position="150"/>
        <end position="473"/>
    </location>
</feature>
<dbReference type="InterPro" id="IPR002932">
    <property type="entry name" value="Glu_synthdom"/>
</dbReference>
<evidence type="ECO:0000313" key="4">
    <source>
        <dbReference type="EMBL" id="KAF1687909.1"/>
    </source>
</evidence>
<comment type="similarity">
    <text evidence="1 2">Belongs to the glutamate synthase family.</text>
</comment>
<dbReference type="PIRSF" id="PIRSF006429">
    <property type="entry name" value="GOGAT_lg_2"/>
    <property type="match status" value="1"/>
</dbReference>
<dbReference type="Pfam" id="PF01645">
    <property type="entry name" value="Glu_synthase"/>
    <property type="match status" value="1"/>
</dbReference>
<dbReference type="PANTHER" id="PTHR43819:SF1">
    <property type="entry name" value="ARCHAEAL-TYPE GLUTAMATE SYNTHASE [NADPH]"/>
    <property type="match status" value="1"/>
</dbReference>
<dbReference type="PIRSF" id="PIRSF500060">
    <property type="entry name" value="UCP500060"/>
    <property type="match status" value="1"/>
</dbReference>
<keyword evidence="5" id="KW-1185">Reference proteome</keyword>
<accession>A0A7V8GPW1</accession>
<proteinExistence type="inferred from homology"/>
<dbReference type="CDD" id="cd02808">
    <property type="entry name" value="GltS_FMN"/>
    <property type="match status" value="1"/>
</dbReference>
<dbReference type="AlphaFoldDB" id="A0A7V8GPW1"/>
<dbReference type="EMBL" id="MWIP01000001">
    <property type="protein sequence ID" value="KAF1687909.1"/>
    <property type="molecule type" value="Genomic_DNA"/>
</dbReference>
<reference evidence="4 5" key="1">
    <citation type="submission" date="2017-10" db="EMBL/GenBank/DDBJ databases">
        <title>Whole genome sequencing of Pseudoxanthomonas broegbernensis DSM 12573(T).</title>
        <authorList>
            <person name="Kumar S."/>
            <person name="Bansal K."/>
            <person name="Kaur A."/>
            <person name="Patil P."/>
            <person name="Sharma S."/>
            <person name="Patil P.B."/>
        </authorList>
    </citation>
    <scope>NUCLEOTIDE SEQUENCE [LARGE SCALE GENOMIC DNA]</scope>
    <source>
        <strain evidence="4 5">DSM 12573</strain>
    </source>
</reference>
<evidence type="ECO:0000256" key="2">
    <source>
        <dbReference type="PIRNR" id="PIRNR006429"/>
    </source>
</evidence>
<organism evidence="4 5">
    <name type="scientific">Pseudoxanthomonas broegbernensis</name>
    <dbReference type="NCBI Taxonomy" id="83619"/>
    <lineage>
        <taxon>Bacteria</taxon>
        <taxon>Pseudomonadati</taxon>
        <taxon>Pseudomonadota</taxon>
        <taxon>Gammaproteobacteria</taxon>
        <taxon>Lysobacterales</taxon>
        <taxon>Lysobacteraceae</taxon>
        <taxon>Pseudoxanthomonas</taxon>
    </lineage>
</organism>
<evidence type="ECO:0000313" key="5">
    <source>
        <dbReference type="Proteomes" id="UP000462066"/>
    </source>
</evidence>
<evidence type="ECO:0000259" key="3">
    <source>
        <dbReference type="Pfam" id="PF01645"/>
    </source>
</evidence>
<dbReference type="Proteomes" id="UP000462066">
    <property type="component" value="Unassembled WGS sequence"/>
</dbReference>
<comment type="caution">
    <text evidence="4">The sequence shown here is derived from an EMBL/GenBank/DDBJ whole genome shotgun (WGS) entry which is preliminary data.</text>
</comment>
<dbReference type="InterPro" id="IPR024188">
    <property type="entry name" value="GltB"/>
</dbReference>
<sequence>MSRYLAYAASWLLLLVSLPLALRWPQWGWGAAVAGAMVALGTWDLLQRRSTLRRNYPILAHFRYGLESVGPEVRQYFIESDTAEAPFSRQQRSLVYRRAKGVMDVVPFGTLQDTYAVDYEWINHSLAPAQVEDHDFRVTIGADAAQPYSASVFNISAMSFGSLSANAIRALNAGARRGGFYHDTGEGSISPYHLEHGGDLVWELGSGYFGCRDADGRFDPARFAEQAARPQVRMIEVKLSQGAKPGHGGVLPAAKVSTEISVTRGVPMGVDCVSPARHSAFDTPLGLLRFVARLRELSGGKPVGFKLAIGHPWEWFGIAKAMSESASREPGLLPDFIVVDGAEGGTGAAPAEFMDHIGVPMHEALLLVHNTLVGLELRDRVRVAAAGKITSAFDMARTLAMGADWCNAGRGFMFALGCIQSLSCHTDRCPTGIATQDPRRWKHLDPADKATRVHQYHANTLRALRDLLCAAGLSHPSELGPEHVLRRVSPVEIRSLAALYRYLRPGELLRGIPDHAVFQAFWAEARSDAFLPPGRVDALRRSKLS</sequence>
<dbReference type="PANTHER" id="PTHR43819">
    <property type="entry name" value="ARCHAEAL-TYPE GLUTAMATE SYNTHASE [NADPH]"/>
    <property type="match status" value="1"/>
</dbReference>
<name>A0A7V8GPW1_9GAMM</name>
<dbReference type="InterPro" id="IPR013785">
    <property type="entry name" value="Aldolase_TIM"/>
</dbReference>
<protein>
    <submittedName>
        <fullName evidence="4">FMN-binding glutamate synthase family protein</fullName>
    </submittedName>
</protein>
<gene>
    <name evidence="4" type="ORF">B1992_00220</name>
</gene>
<dbReference type="GO" id="GO:0015930">
    <property type="term" value="F:glutamate synthase activity"/>
    <property type="evidence" value="ECO:0007669"/>
    <property type="project" value="InterPro"/>
</dbReference>